<gene>
    <name evidence="3" type="ORF">HOV93_15780</name>
</gene>
<accession>A0A7V8V3T8</accession>
<name>A0A7V8V3T8_9BACT</name>
<dbReference type="AlphaFoldDB" id="A0A7V8V3T8"/>
<organism evidence="3 4">
    <name type="scientific">Bremerella alba</name>
    <dbReference type="NCBI Taxonomy" id="980252"/>
    <lineage>
        <taxon>Bacteria</taxon>
        <taxon>Pseudomonadati</taxon>
        <taxon>Planctomycetota</taxon>
        <taxon>Planctomycetia</taxon>
        <taxon>Pirellulales</taxon>
        <taxon>Pirellulaceae</taxon>
        <taxon>Bremerella</taxon>
    </lineage>
</organism>
<dbReference type="Gene3D" id="3.40.50.300">
    <property type="entry name" value="P-loop containing nucleotide triphosphate hydrolases"/>
    <property type="match status" value="1"/>
</dbReference>
<dbReference type="InterPro" id="IPR027417">
    <property type="entry name" value="P-loop_NTPase"/>
</dbReference>
<evidence type="ECO:0000256" key="1">
    <source>
        <dbReference type="SAM" id="Coils"/>
    </source>
</evidence>
<feature type="region of interest" description="Disordered" evidence="2">
    <location>
        <begin position="1"/>
        <end position="85"/>
    </location>
</feature>
<evidence type="ECO:0000313" key="4">
    <source>
        <dbReference type="Proteomes" id="UP000551616"/>
    </source>
</evidence>
<dbReference type="EMBL" id="JABRWO010000003">
    <property type="protein sequence ID" value="MBA2114419.1"/>
    <property type="molecule type" value="Genomic_DNA"/>
</dbReference>
<comment type="caution">
    <text evidence="3">The sequence shown here is derived from an EMBL/GenBank/DDBJ whole genome shotgun (WGS) entry which is preliminary data.</text>
</comment>
<dbReference type="Proteomes" id="UP000551616">
    <property type="component" value="Unassembled WGS sequence"/>
</dbReference>
<dbReference type="SUPFAM" id="SSF52540">
    <property type="entry name" value="P-loop containing nucleoside triphosphate hydrolases"/>
    <property type="match status" value="1"/>
</dbReference>
<protein>
    <submittedName>
        <fullName evidence="3">Uncharacterized protein</fullName>
    </submittedName>
</protein>
<feature type="coiled-coil region" evidence="1">
    <location>
        <begin position="86"/>
        <end position="174"/>
    </location>
</feature>
<evidence type="ECO:0000256" key="2">
    <source>
        <dbReference type="SAM" id="MobiDB-lite"/>
    </source>
</evidence>
<reference evidence="3 4" key="1">
    <citation type="submission" date="2020-05" db="EMBL/GenBank/DDBJ databases">
        <title>Bremerella alba sp. nov., a novel planctomycete isolated from the surface of the macroalga Fucus spiralis.</title>
        <authorList>
            <person name="Godinho O."/>
            <person name="Botelho R."/>
            <person name="Albuquerque L."/>
            <person name="Wiegand S."/>
            <person name="Da Costa M.S."/>
            <person name="Lobo-Da-Cunha A."/>
            <person name="Jogler C."/>
            <person name="Lage O.M."/>
        </authorList>
    </citation>
    <scope>NUCLEOTIDE SEQUENCE [LARGE SCALE GENOMIC DNA]</scope>
    <source>
        <strain evidence="3 4">FF15</strain>
    </source>
</reference>
<proteinExistence type="predicted"/>
<feature type="region of interest" description="Disordered" evidence="2">
    <location>
        <begin position="257"/>
        <end position="281"/>
    </location>
</feature>
<keyword evidence="4" id="KW-1185">Reference proteome</keyword>
<feature type="coiled-coil region" evidence="1">
    <location>
        <begin position="205"/>
        <end position="254"/>
    </location>
</feature>
<evidence type="ECO:0000313" key="3">
    <source>
        <dbReference type="EMBL" id="MBA2114419.1"/>
    </source>
</evidence>
<sequence length="519" mass="57227">MARFLKALQGLHSDVPEATPPQEAPSGSSDRSPEVSNEPSAAEATPPGESPARPVAQTIVMPEQAQEPEAKTPPQPAASPEQNELIQKLTLQLASMLKQRDKVAREVSQVKEELASHDRRHEDELIGLRDTLETHQQSSKAIEANLKAIQTELRSQLQKQQEEFTQKLSEVELRVQAQSAAPAVAKDSKTEQDMQRVREQLASHDKRYEQEIVRLRDTLETHQESAKSIQTQLLKELKRQEDSFTKKLSDVEQRVKHQAATASTREVSTAEAVQPKQSEPTQMTAEASMAFKAQVRASETVKPIPVPDALHREIASLNSTDFSQELVPLCDTIFGTVQLSSVTEPMVIFLGTCVPGRDTSGLALRLASWLSLNKCNVFLIDGELRNKTLSQQLGLKSSSGLFETVRRETYRQDGTYRDNDLGISVMPAGKSSFMLTNSEQDLASLRDQIREILKTCSIVLIAGEGPNTPASWLLAQVANKTYLQANLGSVSREDIQAAVDCYHRVGVDPAGLIATSIRN</sequence>
<feature type="compositionally biased region" description="Polar residues" evidence="2">
    <location>
        <begin position="25"/>
        <end position="39"/>
    </location>
</feature>
<dbReference type="RefSeq" id="WP_207395862.1">
    <property type="nucleotide sequence ID" value="NZ_JABRWO010000003.1"/>
</dbReference>
<keyword evidence="1" id="KW-0175">Coiled coil</keyword>